<dbReference type="InterPro" id="IPR020449">
    <property type="entry name" value="Tscrpt_reg_AraC-type_HTH"/>
</dbReference>
<proteinExistence type="predicted"/>
<keyword evidence="1" id="KW-0805">Transcription regulation</keyword>
<organism evidence="5 6">
    <name type="scientific">Mucilaginibacter terrenus</name>
    <dbReference type="NCBI Taxonomy" id="2482727"/>
    <lineage>
        <taxon>Bacteria</taxon>
        <taxon>Pseudomonadati</taxon>
        <taxon>Bacteroidota</taxon>
        <taxon>Sphingobacteriia</taxon>
        <taxon>Sphingobacteriales</taxon>
        <taxon>Sphingobacteriaceae</taxon>
        <taxon>Mucilaginibacter</taxon>
    </lineage>
</organism>
<dbReference type="PANTHER" id="PTHR43280:SF32">
    <property type="entry name" value="TRANSCRIPTIONAL REGULATORY PROTEIN"/>
    <property type="match status" value="1"/>
</dbReference>
<accession>A0A3E2NY87</accession>
<dbReference type="GO" id="GO:0003700">
    <property type="term" value="F:DNA-binding transcription factor activity"/>
    <property type="evidence" value="ECO:0007669"/>
    <property type="project" value="InterPro"/>
</dbReference>
<gene>
    <name evidence="5" type="ORF">DYU05_09925</name>
</gene>
<keyword evidence="3" id="KW-0804">Transcription</keyword>
<name>A0A3E2NY87_9SPHI</name>
<dbReference type="SUPFAM" id="SSF46689">
    <property type="entry name" value="Homeodomain-like"/>
    <property type="match status" value="1"/>
</dbReference>
<dbReference type="EMBL" id="QWDE01000001">
    <property type="protein sequence ID" value="RFZ85881.1"/>
    <property type="molecule type" value="Genomic_DNA"/>
</dbReference>
<dbReference type="OrthoDB" id="2585681at2"/>
<evidence type="ECO:0000256" key="2">
    <source>
        <dbReference type="ARBA" id="ARBA00023125"/>
    </source>
</evidence>
<dbReference type="InterPro" id="IPR009057">
    <property type="entry name" value="Homeodomain-like_sf"/>
</dbReference>
<dbReference type="Proteomes" id="UP000260823">
    <property type="component" value="Unassembled WGS sequence"/>
</dbReference>
<dbReference type="PROSITE" id="PS01124">
    <property type="entry name" value="HTH_ARAC_FAMILY_2"/>
    <property type="match status" value="1"/>
</dbReference>
<evidence type="ECO:0000313" key="5">
    <source>
        <dbReference type="EMBL" id="RFZ85881.1"/>
    </source>
</evidence>
<evidence type="ECO:0000256" key="3">
    <source>
        <dbReference type="ARBA" id="ARBA00023163"/>
    </source>
</evidence>
<feature type="domain" description="HTH araC/xylS-type" evidence="4">
    <location>
        <begin position="183"/>
        <end position="281"/>
    </location>
</feature>
<dbReference type="InterPro" id="IPR018060">
    <property type="entry name" value="HTH_AraC"/>
</dbReference>
<keyword evidence="2" id="KW-0238">DNA-binding</keyword>
<evidence type="ECO:0000259" key="4">
    <source>
        <dbReference type="PROSITE" id="PS01124"/>
    </source>
</evidence>
<dbReference type="AlphaFoldDB" id="A0A3E2NY87"/>
<sequence>MKDIPIHQLQARAVTGLEISYFAPGEVDTDEVQALGIHRDDHYIFFLLDEGNASLMVDFRDMYFTAPALYYILPGQVHKRIEAEKAGGWFIAIDPMLVAQDYRTVFDDQLPFQQPYMVSPQQLAQCSGTLRLLTERYENEDGSPFYLPVVHSLLQSFLGMAASCYCLHTGPREQPSRPVQITQQFKRLLAANIRTVKSPSAYAAMLNISETYLNEALRKTSGLPVSYWIMQEVMLEAKRLLYYGDMNVKEIAHLLGYPDPTYFSKLFKKTAGTTPLAFRESYRK</sequence>
<reference evidence="5 6" key="1">
    <citation type="submission" date="2018-08" db="EMBL/GenBank/DDBJ databases">
        <title>Mucilaginibacter terrae sp. nov., isolated from manganese diggings.</title>
        <authorList>
            <person name="Huang Y."/>
            <person name="Zhou Z."/>
        </authorList>
    </citation>
    <scope>NUCLEOTIDE SEQUENCE [LARGE SCALE GENOMIC DNA]</scope>
    <source>
        <strain evidence="5 6">ZH6</strain>
    </source>
</reference>
<dbReference type="Gene3D" id="1.10.10.60">
    <property type="entry name" value="Homeodomain-like"/>
    <property type="match status" value="1"/>
</dbReference>
<evidence type="ECO:0000313" key="6">
    <source>
        <dbReference type="Proteomes" id="UP000260823"/>
    </source>
</evidence>
<dbReference type="GO" id="GO:0043565">
    <property type="term" value="F:sequence-specific DNA binding"/>
    <property type="evidence" value="ECO:0007669"/>
    <property type="project" value="InterPro"/>
</dbReference>
<protein>
    <submittedName>
        <fullName evidence="5">Helix-turn-helix domain-containing protein</fullName>
    </submittedName>
</protein>
<dbReference type="PRINTS" id="PR00032">
    <property type="entry name" value="HTHARAC"/>
</dbReference>
<dbReference type="Pfam" id="PF12833">
    <property type="entry name" value="HTH_18"/>
    <property type="match status" value="1"/>
</dbReference>
<evidence type="ECO:0000256" key="1">
    <source>
        <dbReference type="ARBA" id="ARBA00023015"/>
    </source>
</evidence>
<dbReference type="PANTHER" id="PTHR43280">
    <property type="entry name" value="ARAC-FAMILY TRANSCRIPTIONAL REGULATOR"/>
    <property type="match status" value="1"/>
</dbReference>
<dbReference type="RefSeq" id="WP_117382777.1">
    <property type="nucleotide sequence ID" value="NZ_QWDE01000001.1"/>
</dbReference>
<dbReference type="SMART" id="SM00342">
    <property type="entry name" value="HTH_ARAC"/>
    <property type="match status" value="1"/>
</dbReference>
<dbReference type="SUPFAM" id="SSF51215">
    <property type="entry name" value="Regulatory protein AraC"/>
    <property type="match status" value="1"/>
</dbReference>
<keyword evidence="6" id="KW-1185">Reference proteome</keyword>
<dbReference type="InterPro" id="IPR037923">
    <property type="entry name" value="HTH-like"/>
</dbReference>
<comment type="caution">
    <text evidence="5">The sequence shown here is derived from an EMBL/GenBank/DDBJ whole genome shotgun (WGS) entry which is preliminary data.</text>
</comment>